<protein>
    <recommendedName>
        <fullName evidence="5">YncE family protein</fullName>
    </recommendedName>
</protein>
<dbReference type="OrthoDB" id="25751at2157"/>
<evidence type="ECO:0000313" key="4">
    <source>
        <dbReference type="Proteomes" id="UP000257123"/>
    </source>
</evidence>
<dbReference type="AlphaFoldDB" id="A0A371R4G1"/>
<gene>
    <name evidence="1" type="ORF">CGL51_09860</name>
    <name evidence="2" type="ORF">CGL52_06450</name>
</gene>
<reference evidence="3 4" key="1">
    <citation type="submission" date="2017-07" db="EMBL/GenBank/DDBJ databases">
        <title>Draft genome sequence of aerobic hyperthermophilic archaea, Pyrobaculum aerophilum YKB31 and YKB32.</title>
        <authorList>
            <person name="Mochizuki T."/>
            <person name="Berliner A.J."/>
            <person name="Yoshida-Takashima Y."/>
            <person name="Takaki Y."/>
            <person name="Nunoura T."/>
            <person name="Takai K."/>
        </authorList>
    </citation>
    <scope>NUCLEOTIDE SEQUENCE [LARGE SCALE GENOMIC DNA]</scope>
    <source>
        <strain evidence="1 4">YKB31</strain>
        <strain evidence="2 3">YKB32</strain>
    </source>
</reference>
<comment type="caution">
    <text evidence="2">The sequence shown here is derived from an EMBL/GenBank/DDBJ whole genome shotgun (WGS) entry which is preliminary data.</text>
</comment>
<dbReference type="InterPro" id="IPR015943">
    <property type="entry name" value="WD40/YVTN_repeat-like_dom_sf"/>
</dbReference>
<dbReference type="Proteomes" id="UP000256877">
    <property type="component" value="Unassembled WGS sequence"/>
</dbReference>
<accession>A0A371R4G1</accession>
<dbReference type="EMBL" id="NMUE01000035">
    <property type="protein sequence ID" value="RFA94542.1"/>
    <property type="molecule type" value="Genomic_DNA"/>
</dbReference>
<sequence>MYKKLLFSLIPLLLLLLFLIPSPQLPSEDTFIVVGGGPPSIALYVNGVYVGGAALNDVWPNYTMYDAFLWGDKLVVTIAEVSKWVYVFHLPDFSRPAVVLRAPGNVSHFLYYTPEVAPLNGSVLWLAVFNTTEKRGYICALDLVNEVIQNCAPVGIYPHAPIKLGSSVITPLIREPYLVFKEGGRIERRLVSKSWPPYVNAHDPLRYTYFSFHMITTDGRYIYGEGHAIEPGYLLSPITVHAHSYIISMTPSGEVIAYYPTSALPPGLPGLAVCRGKLFATSPMEGAVYVLSTPELKPLSLLKVGKVPWGVFANRDCSRVYVTDIIGGSIYVIDVESLSIIRRVETPMTWPHTVIFIDNVAAERLKTAVSKRFAYNFTVFPPILACGDLPPS</sequence>
<dbReference type="EMBL" id="NMUF01000014">
    <property type="protein sequence ID" value="RFA98657.1"/>
    <property type="molecule type" value="Genomic_DNA"/>
</dbReference>
<dbReference type="InterPro" id="IPR011048">
    <property type="entry name" value="Haem_d1_sf"/>
</dbReference>
<dbReference type="Proteomes" id="UP000257123">
    <property type="component" value="Unassembled WGS sequence"/>
</dbReference>
<evidence type="ECO:0000313" key="3">
    <source>
        <dbReference type="Proteomes" id="UP000256877"/>
    </source>
</evidence>
<proteinExistence type="predicted"/>
<evidence type="ECO:0000313" key="2">
    <source>
        <dbReference type="EMBL" id="RFA98657.1"/>
    </source>
</evidence>
<evidence type="ECO:0008006" key="5">
    <source>
        <dbReference type="Google" id="ProtNLM"/>
    </source>
</evidence>
<dbReference type="SUPFAM" id="SSF51004">
    <property type="entry name" value="C-terminal (heme d1) domain of cytochrome cd1-nitrite reductase"/>
    <property type="match status" value="1"/>
</dbReference>
<name>A0A371R4G1_9CREN</name>
<dbReference type="Gene3D" id="2.130.10.10">
    <property type="entry name" value="YVTN repeat-like/Quinoprotein amine dehydrogenase"/>
    <property type="match status" value="1"/>
</dbReference>
<evidence type="ECO:0000313" key="1">
    <source>
        <dbReference type="EMBL" id="RFA94542.1"/>
    </source>
</evidence>
<organism evidence="2 3">
    <name type="scientific">Pyrobaculum aerophilum</name>
    <dbReference type="NCBI Taxonomy" id="13773"/>
    <lineage>
        <taxon>Archaea</taxon>
        <taxon>Thermoproteota</taxon>
        <taxon>Thermoprotei</taxon>
        <taxon>Thermoproteales</taxon>
        <taxon>Thermoproteaceae</taxon>
        <taxon>Pyrobaculum</taxon>
    </lineage>
</organism>